<gene>
    <name evidence="2" type="ORF">OJ962_22985</name>
</gene>
<comment type="caution">
    <text evidence="2">The sequence shown here is derived from an EMBL/GenBank/DDBJ whole genome shotgun (WGS) entry which is preliminary data.</text>
</comment>
<dbReference type="EMBL" id="JAPCID010000038">
    <property type="protein sequence ID" value="MDA0140382.1"/>
    <property type="molecule type" value="Genomic_DNA"/>
</dbReference>
<evidence type="ECO:0000313" key="3">
    <source>
        <dbReference type="Proteomes" id="UP001147700"/>
    </source>
</evidence>
<reference evidence="2" key="1">
    <citation type="submission" date="2022-10" db="EMBL/GenBank/DDBJ databases">
        <title>The WGS of Solirubrobacter sp. CPCC 204708.</title>
        <authorList>
            <person name="Jiang Z."/>
        </authorList>
    </citation>
    <scope>NUCLEOTIDE SEQUENCE</scope>
    <source>
        <strain evidence="2">CPCC 204708</strain>
    </source>
</reference>
<evidence type="ECO:0000313" key="2">
    <source>
        <dbReference type="EMBL" id="MDA0140382.1"/>
    </source>
</evidence>
<dbReference type="Proteomes" id="UP001147700">
    <property type="component" value="Unassembled WGS sequence"/>
</dbReference>
<keyword evidence="3" id="KW-1185">Reference proteome</keyword>
<feature type="region of interest" description="Disordered" evidence="1">
    <location>
        <begin position="1"/>
        <end position="29"/>
    </location>
</feature>
<protein>
    <recommendedName>
        <fullName evidence="4">DUF222 domain-containing protein</fullName>
    </recommendedName>
</protein>
<proteinExistence type="predicted"/>
<evidence type="ECO:0008006" key="4">
    <source>
        <dbReference type="Google" id="ProtNLM"/>
    </source>
</evidence>
<feature type="compositionally biased region" description="Basic and acidic residues" evidence="1">
    <location>
        <begin position="1"/>
        <end position="17"/>
    </location>
</feature>
<dbReference type="RefSeq" id="WP_202953297.1">
    <property type="nucleotide sequence ID" value="NZ_JAPCID010000038.1"/>
</dbReference>
<sequence>MRDRLLASDGAAAKDGDMTSVIPSEQTHEPRFEAERQLAAAAERHREALASLEMPGLPQAGQHVAVKGLARSVHLVSFTLRRAAASGVPFERLVELTGWEPDLVREGLERLPEPRVVARLIPADVDPAPIAAAVTALEAVADLRELVQLLLADAVFAAEDPSLLGSAELRDLHDRVDASWRSWRRDSGIGDRS</sequence>
<name>A0ABT4RP88_9ACTN</name>
<accession>A0ABT4RP88</accession>
<organism evidence="2 3">
    <name type="scientific">Solirubrobacter deserti</name>
    <dbReference type="NCBI Taxonomy" id="2282478"/>
    <lineage>
        <taxon>Bacteria</taxon>
        <taxon>Bacillati</taxon>
        <taxon>Actinomycetota</taxon>
        <taxon>Thermoleophilia</taxon>
        <taxon>Solirubrobacterales</taxon>
        <taxon>Solirubrobacteraceae</taxon>
        <taxon>Solirubrobacter</taxon>
    </lineage>
</organism>
<evidence type="ECO:0000256" key="1">
    <source>
        <dbReference type="SAM" id="MobiDB-lite"/>
    </source>
</evidence>